<dbReference type="EMBL" id="KE652680">
    <property type="protein sequence ID" value="EQL00841.1"/>
    <property type="molecule type" value="Genomic_DNA"/>
</dbReference>
<organism evidence="3 4">
    <name type="scientific">Ophiocordyceps sinensis (strain Co18 / CGMCC 3.14243)</name>
    <name type="common">Yarsagumba caterpillar fungus</name>
    <name type="synonym">Hirsutella sinensis</name>
    <dbReference type="NCBI Taxonomy" id="911162"/>
    <lineage>
        <taxon>Eukaryota</taxon>
        <taxon>Fungi</taxon>
        <taxon>Dikarya</taxon>
        <taxon>Ascomycota</taxon>
        <taxon>Pezizomycotina</taxon>
        <taxon>Sordariomycetes</taxon>
        <taxon>Hypocreomycetidae</taxon>
        <taxon>Hypocreales</taxon>
        <taxon>Ophiocordycipitaceae</taxon>
        <taxon>Ophiocordyceps</taxon>
    </lineage>
</organism>
<dbReference type="InterPro" id="IPR048519">
    <property type="entry name" value="Gfd2/YDR514C-like_C"/>
</dbReference>
<dbReference type="Pfam" id="PF21762">
    <property type="entry name" value="DEDDh_C"/>
    <property type="match status" value="1"/>
</dbReference>
<protein>
    <recommendedName>
        <fullName evidence="2">Gfd2/YDR514C-like C-terminal domain-containing protein</fullName>
    </recommendedName>
</protein>
<evidence type="ECO:0000259" key="2">
    <source>
        <dbReference type="Pfam" id="PF21762"/>
    </source>
</evidence>
<dbReference type="Proteomes" id="UP000019374">
    <property type="component" value="Unassembled WGS sequence"/>
</dbReference>
<evidence type="ECO:0000313" key="4">
    <source>
        <dbReference type="Proteomes" id="UP000019374"/>
    </source>
</evidence>
<feature type="compositionally biased region" description="Basic and acidic residues" evidence="1">
    <location>
        <begin position="133"/>
        <end position="150"/>
    </location>
</feature>
<accession>T5AEJ2</accession>
<dbReference type="HOGENOM" id="CLU_510992_0_0_1"/>
<feature type="compositionally biased region" description="Basic and acidic residues" evidence="1">
    <location>
        <begin position="345"/>
        <end position="365"/>
    </location>
</feature>
<feature type="compositionally biased region" description="Polar residues" evidence="1">
    <location>
        <begin position="22"/>
        <end position="37"/>
    </location>
</feature>
<feature type="compositionally biased region" description="Polar residues" evidence="1">
    <location>
        <begin position="433"/>
        <end position="453"/>
    </location>
</feature>
<dbReference type="eggNOG" id="ENOG502T3GR">
    <property type="taxonomic scope" value="Eukaryota"/>
</dbReference>
<feature type="domain" description="Gfd2/YDR514C-like C-terminal" evidence="2">
    <location>
        <begin position="166"/>
        <end position="314"/>
    </location>
</feature>
<reference evidence="3 4" key="1">
    <citation type="journal article" date="2013" name="Chin. Sci. Bull.">
        <title>Genome survey uncovers the secrets of sex and lifestyle in caterpillar fungus.</title>
        <authorList>
            <person name="Hu X."/>
            <person name="Zhang Y."/>
            <person name="Xiao G."/>
            <person name="Zheng P."/>
            <person name="Xia Y."/>
            <person name="Zhang X."/>
            <person name="St Leger R.J."/>
            <person name="Liu X."/>
            <person name="Wang C."/>
        </authorList>
    </citation>
    <scope>NUCLEOTIDE SEQUENCE [LARGE SCALE GENOMIC DNA]</scope>
    <source>
        <strain evidence="4">Co18 / CGMCC 3.14243</strain>
        <tissue evidence="3">Fruit-body</tissue>
    </source>
</reference>
<name>T5AEJ2_OPHSC</name>
<evidence type="ECO:0000256" key="1">
    <source>
        <dbReference type="SAM" id="MobiDB-lite"/>
    </source>
</evidence>
<feature type="region of interest" description="Disordered" evidence="1">
    <location>
        <begin position="56"/>
        <end position="77"/>
    </location>
</feature>
<evidence type="ECO:0000313" key="3">
    <source>
        <dbReference type="EMBL" id="EQL00841.1"/>
    </source>
</evidence>
<dbReference type="AlphaFoldDB" id="T5AEJ2"/>
<sequence>MPKNNKRPFHALGAADEHALPPSSSVGTRAQNSRAGNTRYNILPATTFTLNLLTRNHSLGGPRPGRNDPKGWVKPFNPKSFLNKGDAIIVTMDLETSSPENITGQGPSFPVITGVGLSTLDLRHLRDGVEDQHLKSEPRPAGHVDGHDPPVSHGNNNYSFAPCLANPGDRGLNWRNKIRSSHAIAHQYHNGLGGTRPNDTQSTIFAYGKSKLVSNRTEDEQRHNRLRNVVLLMWDSRIHELTLGRLGFGIFRENGVVAWDLSMHEICSSYLGPGNSFENACQALGIATYSGTPGCHLHSCAGNNAAFTMEAFIALAHLTRSQKHKFARQEDLELLPRSWAGHTVDRNTKAEERRRNPFKRVKQDPDAVGSSPNMSEMPAAPVAVPLSWGQAAAHVLGYSPSMPAEPPSRWRSSASLAYQLPSAGPSYIPSYLRGQSSNQRVTGPNYSSPNYGSPASAPPGERDIHVVQPEGLLQFQLSVTDNPSYHDWVPEEWRTGSFGSVQIPQRQLTDILRAHVDKTRSAAAWGYGTKSRW</sequence>
<feature type="region of interest" description="Disordered" evidence="1">
    <location>
        <begin position="433"/>
        <end position="460"/>
    </location>
</feature>
<feature type="region of interest" description="Disordered" evidence="1">
    <location>
        <begin position="133"/>
        <end position="155"/>
    </location>
</feature>
<feature type="region of interest" description="Disordered" evidence="1">
    <location>
        <begin position="12"/>
        <end position="37"/>
    </location>
</feature>
<proteinExistence type="predicted"/>
<feature type="region of interest" description="Disordered" evidence="1">
    <location>
        <begin position="345"/>
        <end position="376"/>
    </location>
</feature>
<gene>
    <name evidence="3" type="ORF">OCS_03443</name>
</gene>